<feature type="region of interest" description="Disordered" evidence="1">
    <location>
        <begin position="1"/>
        <end position="49"/>
    </location>
</feature>
<dbReference type="AlphaFoldDB" id="A0A9W6YPC8"/>
<keyword evidence="3" id="KW-1185">Reference proteome</keyword>
<feature type="compositionally biased region" description="Polar residues" evidence="1">
    <location>
        <begin position="144"/>
        <end position="168"/>
    </location>
</feature>
<protein>
    <submittedName>
        <fullName evidence="2">Unnamed protein product</fullName>
    </submittedName>
</protein>
<sequence length="283" mass="29704">MDSRTQGGARDQGAQDQDGNVSEAFFSDEGSEPQQQTSTPPNLSDWTTHAYVGGDGSSNWIDLRPRVALQSASLTDSMPAQTPSIPLLARTAIPSYGGFTLQDVPTGTDFGLGAPRMSSRPGAGFGGSAHPPSRAGETSHMGLSYSQPFTSENTPTGPDSVPSTAGSVSASGYQASLEDWLNLVTVWLRRLATEEKVLTSTPKMVKWCVDAVMCLDAAVSTAVDRSLLVPTAKEEITLASNVRLPVTNLVVEVVHKDKAAARTASGHAMCVASLTTLPLSALR</sequence>
<evidence type="ECO:0000313" key="2">
    <source>
        <dbReference type="EMBL" id="GMG15131.1"/>
    </source>
</evidence>
<gene>
    <name evidence="2" type="ORF">Pfra01_002935200</name>
</gene>
<dbReference type="EMBL" id="BSXT01018867">
    <property type="protein sequence ID" value="GMG15131.1"/>
    <property type="molecule type" value="Genomic_DNA"/>
</dbReference>
<accession>A0A9W6YPC8</accession>
<name>A0A9W6YPC8_9STRA</name>
<dbReference type="Proteomes" id="UP001165121">
    <property type="component" value="Unassembled WGS sequence"/>
</dbReference>
<feature type="compositionally biased region" description="Low complexity" evidence="1">
    <location>
        <begin position="1"/>
        <end position="19"/>
    </location>
</feature>
<organism evidence="2 3">
    <name type="scientific">Phytophthora fragariaefolia</name>
    <dbReference type="NCBI Taxonomy" id="1490495"/>
    <lineage>
        <taxon>Eukaryota</taxon>
        <taxon>Sar</taxon>
        <taxon>Stramenopiles</taxon>
        <taxon>Oomycota</taxon>
        <taxon>Peronosporomycetes</taxon>
        <taxon>Peronosporales</taxon>
        <taxon>Peronosporaceae</taxon>
        <taxon>Phytophthora</taxon>
    </lineage>
</organism>
<reference evidence="2" key="1">
    <citation type="submission" date="2023-04" db="EMBL/GenBank/DDBJ databases">
        <title>Phytophthora fragariaefolia NBRC 109709.</title>
        <authorList>
            <person name="Ichikawa N."/>
            <person name="Sato H."/>
            <person name="Tonouchi N."/>
        </authorList>
    </citation>
    <scope>NUCLEOTIDE SEQUENCE</scope>
    <source>
        <strain evidence="2">NBRC 109709</strain>
    </source>
</reference>
<proteinExistence type="predicted"/>
<evidence type="ECO:0000313" key="3">
    <source>
        <dbReference type="Proteomes" id="UP001165121"/>
    </source>
</evidence>
<feature type="compositionally biased region" description="Polar residues" evidence="1">
    <location>
        <begin position="32"/>
        <end position="47"/>
    </location>
</feature>
<evidence type="ECO:0000256" key="1">
    <source>
        <dbReference type="SAM" id="MobiDB-lite"/>
    </source>
</evidence>
<feature type="region of interest" description="Disordered" evidence="1">
    <location>
        <begin position="112"/>
        <end position="168"/>
    </location>
</feature>
<comment type="caution">
    <text evidence="2">The sequence shown here is derived from an EMBL/GenBank/DDBJ whole genome shotgun (WGS) entry which is preliminary data.</text>
</comment>